<sequence length="89" mass="9259">MENQNNEQQVQYAPKTKTQHRIDQLTNIAAVTSVAVLGATAAKAADGDVDIGTLAIGGLGAAAAGVFAIKATPSLMMWGYRKILGFIGR</sequence>
<keyword evidence="1" id="KW-0472">Membrane</keyword>
<dbReference type="eggNOG" id="ENOG50303CE">
    <property type="taxonomic scope" value="Bacteria"/>
</dbReference>
<proteinExistence type="predicted"/>
<gene>
    <name evidence="2" type="ordered locus">ACIAD1855</name>
</gene>
<feature type="transmembrane region" description="Helical" evidence="1">
    <location>
        <begin position="25"/>
        <end position="45"/>
    </location>
</feature>
<evidence type="ECO:0000313" key="3">
    <source>
        <dbReference type="Proteomes" id="UP000000430"/>
    </source>
</evidence>
<dbReference type="RefSeq" id="WP_004927018.1">
    <property type="nucleotide sequence ID" value="NC_005966.1"/>
</dbReference>
<dbReference type="HOGENOM" id="CLU_2520113_0_0_6"/>
<keyword evidence="1" id="KW-0812">Transmembrane</keyword>
<keyword evidence="1" id="KW-1133">Transmembrane helix</keyword>
<evidence type="ECO:0000256" key="1">
    <source>
        <dbReference type="SAM" id="Phobius"/>
    </source>
</evidence>
<organism evidence="2 3">
    <name type="scientific">Acinetobacter baylyi (strain ATCC 33305 / BD413 / ADP1)</name>
    <dbReference type="NCBI Taxonomy" id="62977"/>
    <lineage>
        <taxon>Bacteria</taxon>
        <taxon>Pseudomonadati</taxon>
        <taxon>Pseudomonadota</taxon>
        <taxon>Gammaproteobacteria</taxon>
        <taxon>Moraxellales</taxon>
        <taxon>Moraxellaceae</taxon>
        <taxon>Acinetobacter</taxon>
    </lineage>
</organism>
<name>Q6FB75_ACIAD</name>
<dbReference type="BioCyc" id="ASP62977:ACIAD_RS08550-MONOMER"/>
<evidence type="ECO:0000313" key="2">
    <source>
        <dbReference type="EMBL" id="CAG68688.1"/>
    </source>
</evidence>
<feature type="transmembrane region" description="Helical" evidence="1">
    <location>
        <begin position="51"/>
        <end position="72"/>
    </location>
</feature>
<accession>Q6FB75</accession>
<dbReference type="AlphaFoldDB" id="Q6FB75"/>
<dbReference type="EMBL" id="CR543861">
    <property type="protein sequence ID" value="CAG68688.1"/>
    <property type="molecule type" value="Genomic_DNA"/>
</dbReference>
<dbReference type="GeneID" id="45234230"/>
<dbReference type="STRING" id="202950.GCA_001485005_03341"/>
<reference evidence="2 3" key="1">
    <citation type="journal article" date="2004" name="Nucleic Acids Res.">
        <title>Unique features revealed by the genome sequence of Acinetobacter sp. ADP1, a versatile and naturally transformation competent bacterium.</title>
        <authorList>
            <person name="Barbe V."/>
            <person name="Vallenet D."/>
            <person name="Fonknechten N."/>
            <person name="Kreimeyer A."/>
            <person name="Oztas S."/>
            <person name="Labarre L."/>
            <person name="Cruveiller S."/>
            <person name="Robert C."/>
            <person name="Duprat S."/>
            <person name="Wincker P."/>
            <person name="Ornston L.N."/>
            <person name="Weissenbach J."/>
            <person name="Marliere P."/>
            <person name="Cohen G.N."/>
            <person name="Medigue C."/>
        </authorList>
    </citation>
    <scope>NUCLEOTIDE SEQUENCE [LARGE SCALE GENOMIC DNA]</scope>
    <source>
        <strain evidence="3">ATCC 33305 / BD413 / ADP1</strain>
    </source>
</reference>
<dbReference type="KEGG" id="aci:ACIAD1855"/>
<dbReference type="Proteomes" id="UP000000430">
    <property type="component" value="Chromosome"/>
</dbReference>
<protein>
    <submittedName>
        <fullName evidence="2">Uncharacterized protein</fullName>
    </submittedName>
</protein>